<dbReference type="KEGG" id="tng:GSTEN00016781G001"/>
<dbReference type="EMBL" id="CAAE01014566">
    <property type="protein sequence ID" value="CAF98896.1"/>
    <property type="molecule type" value="Genomic_DNA"/>
</dbReference>
<dbReference type="AlphaFoldDB" id="Q4SKD6"/>
<dbReference type="InterPro" id="IPR006553">
    <property type="entry name" value="Leu-rich_rpt_Cys-con_subtyp"/>
</dbReference>
<evidence type="ECO:0000256" key="3">
    <source>
        <dbReference type="SAM" id="MobiDB-lite"/>
    </source>
</evidence>
<dbReference type="InterPro" id="IPR036047">
    <property type="entry name" value="F-box-like_dom_sf"/>
</dbReference>
<reference evidence="6" key="2">
    <citation type="submission" date="2004-02" db="EMBL/GenBank/DDBJ databases">
        <authorList>
            <consortium name="Genoscope"/>
            <consortium name="Whitehead Institute Centre for Genome Research"/>
        </authorList>
    </citation>
    <scope>NUCLEOTIDE SEQUENCE</scope>
</reference>
<feature type="compositionally biased region" description="Pro residues" evidence="3">
    <location>
        <begin position="614"/>
        <end position="623"/>
    </location>
</feature>
<evidence type="ECO:0000259" key="5">
    <source>
        <dbReference type="Pfam" id="PF25372"/>
    </source>
</evidence>
<name>Q4SKD6_TETNG</name>
<feature type="compositionally biased region" description="Low complexity" evidence="3">
    <location>
        <begin position="553"/>
        <end position="567"/>
    </location>
</feature>
<dbReference type="SUPFAM" id="SSF52047">
    <property type="entry name" value="RNI-like"/>
    <property type="match status" value="1"/>
</dbReference>
<dbReference type="InterPro" id="IPR057207">
    <property type="entry name" value="FBXL15_LRR"/>
</dbReference>
<dbReference type="InterPro" id="IPR001810">
    <property type="entry name" value="F-box_dom"/>
</dbReference>
<accession>Q4SKD6</accession>
<reference evidence="6" key="1">
    <citation type="journal article" date="2004" name="Nature">
        <title>Genome duplication in the teleost fish Tetraodon nigroviridis reveals the early vertebrate proto-karyotype.</title>
        <authorList>
            <person name="Jaillon O."/>
            <person name="Aury J.-M."/>
            <person name="Brunet F."/>
            <person name="Petit J.-L."/>
            <person name="Stange-Thomann N."/>
            <person name="Mauceli E."/>
            <person name="Bouneau L."/>
            <person name="Fischer C."/>
            <person name="Ozouf-Costaz C."/>
            <person name="Bernot A."/>
            <person name="Nicaud S."/>
            <person name="Jaffe D."/>
            <person name="Fisher S."/>
            <person name="Lutfalla G."/>
            <person name="Dossat C."/>
            <person name="Segurens B."/>
            <person name="Dasilva C."/>
            <person name="Salanoubat M."/>
            <person name="Levy M."/>
            <person name="Boudet N."/>
            <person name="Castellano S."/>
            <person name="Anthouard V."/>
            <person name="Jubin C."/>
            <person name="Castelli V."/>
            <person name="Katinka M."/>
            <person name="Vacherie B."/>
            <person name="Biemont C."/>
            <person name="Skalli Z."/>
            <person name="Cattolico L."/>
            <person name="Poulain J."/>
            <person name="De Berardinis V."/>
            <person name="Cruaud C."/>
            <person name="Duprat S."/>
            <person name="Brottier P."/>
            <person name="Coutanceau J.-P."/>
            <person name="Gouzy J."/>
            <person name="Parra G."/>
            <person name="Lardier G."/>
            <person name="Chapple C."/>
            <person name="McKernan K.J."/>
            <person name="McEwan P."/>
            <person name="Bosak S."/>
            <person name="Kellis M."/>
            <person name="Volff J.-N."/>
            <person name="Guigo R."/>
            <person name="Zody M.C."/>
            <person name="Mesirov J."/>
            <person name="Lindblad-Toh K."/>
            <person name="Birren B."/>
            <person name="Nusbaum C."/>
            <person name="Kahn D."/>
            <person name="Robinson-Rechavi M."/>
            <person name="Laudet V."/>
            <person name="Schachter V."/>
            <person name="Quetier F."/>
            <person name="Saurin W."/>
            <person name="Scarpelli C."/>
            <person name="Wincker P."/>
            <person name="Lander E.S."/>
            <person name="Weissenbach J."/>
            <person name="Roest Crollius H."/>
        </authorList>
    </citation>
    <scope>NUCLEOTIDE SEQUENCE [LARGE SCALE GENOMIC DNA]</scope>
</reference>
<evidence type="ECO:0000256" key="1">
    <source>
        <dbReference type="ARBA" id="ARBA00022614"/>
    </source>
</evidence>
<dbReference type="SUPFAM" id="SSF81383">
    <property type="entry name" value="F-box domain"/>
    <property type="match status" value="1"/>
</dbReference>
<dbReference type="GO" id="GO:0019005">
    <property type="term" value="C:SCF ubiquitin ligase complex"/>
    <property type="evidence" value="ECO:0007669"/>
    <property type="project" value="TreeGrafter"/>
</dbReference>
<feature type="domain" description="F-box/LRR-repeat protein 15-like leucin rich repeat" evidence="5">
    <location>
        <begin position="276"/>
        <end position="423"/>
    </location>
</feature>
<feature type="non-terminal residue" evidence="6">
    <location>
        <position position="647"/>
    </location>
</feature>
<dbReference type="OrthoDB" id="27842at2759"/>
<evidence type="ECO:0000259" key="4">
    <source>
        <dbReference type="Pfam" id="PF12937"/>
    </source>
</evidence>
<keyword evidence="1" id="KW-0433">Leucine-rich repeat</keyword>
<dbReference type="SMART" id="SM00367">
    <property type="entry name" value="LRR_CC"/>
    <property type="match status" value="9"/>
</dbReference>
<feature type="compositionally biased region" description="Pro residues" evidence="3">
    <location>
        <begin position="594"/>
        <end position="603"/>
    </location>
</feature>
<evidence type="ECO:0000256" key="2">
    <source>
        <dbReference type="ARBA" id="ARBA00022786"/>
    </source>
</evidence>
<dbReference type="PANTHER" id="PTHR13318">
    <property type="entry name" value="PARTNER OF PAIRED, ISOFORM B-RELATED"/>
    <property type="match status" value="1"/>
</dbReference>
<proteinExistence type="predicted"/>
<feature type="region of interest" description="Disordered" evidence="3">
    <location>
        <begin position="459"/>
        <end position="480"/>
    </location>
</feature>
<keyword evidence="2" id="KW-0833">Ubl conjugation pathway</keyword>
<comment type="caution">
    <text evidence="6">The sequence shown here is derived from an EMBL/GenBank/DDBJ whole genome shotgun (WGS) entry which is preliminary data.</text>
</comment>
<dbReference type="InterPro" id="IPR032675">
    <property type="entry name" value="LRR_dom_sf"/>
</dbReference>
<dbReference type="Pfam" id="PF25372">
    <property type="entry name" value="DUF7885"/>
    <property type="match status" value="1"/>
</dbReference>
<feature type="region of interest" description="Disordered" evidence="3">
    <location>
        <begin position="548"/>
        <end position="647"/>
    </location>
</feature>
<gene>
    <name evidence="6" type="ORF">GSTENG00016781001</name>
</gene>
<evidence type="ECO:0000313" key="6">
    <source>
        <dbReference type="EMBL" id="CAF98896.1"/>
    </source>
</evidence>
<sequence length="647" mass="69229">VLVYILSFLRTSDRKEASLVCSRWYEASQDLQFQRKVIFCIPASASSLELIRALGRRSVCRLSIRQLDGFGVSRLLLQEVGVCLGPRLESLALPGSSLTEASLLGLLPRLTSLRRLDLRGLDSLFMSGAFLSWEEHRQQVLTPPSIFHSWAQIHLQSRTPPLLPPPGPQGAALCGLEELDLSDLRYLSDLTFNRLTSCTPRLRRLALAGCHITFEFDPYRGRPAGAAEDSSALLSLRNLRRLLAEQKASLVALDLSRTSISPQSLCSIAQVQGLVLEELLLQGCKELTDYAVEALVEHQPRLRCLDLSGCPELRSRSAEAAAGGLAGPARLSLSGDWRITEKGLADLLAVRTLRSLDLSGCPRVSGAEMAKGLKGSGGAAGAPLESLNLNGCICIRDSAVLALARLLGASLRELDLTSCVHLTDLSVRSITTHLRKLAVLRLARCPEITDRGLLGMAEAPKNSSDQEMGDGGPRFTGTSGLMGFIKPPRLPFQERPQVAAPPDPDPSRRPLGVSLLALRRLQELDLSACPRLSDGSIAQVRLGGVGAGGATAGRGSSRSPSGGVAPGAPAPVPVGAERHHRRQPGGGGAALPEPQQPGPPPLPRHQRPRRGPGRAPPAPPAAPLPLRLPQRDRQASPRRRLLPSPSL</sequence>
<feature type="domain" description="F-box" evidence="4">
    <location>
        <begin position="1"/>
        <end position="35"/>
    </location>
</feature>
<organism evidence="6">
    <name type="scientific">Tetraodon nigroviridis</name>
    <name type="common">Spotted green pufferfish</name>
    <name type="synonym">Chelonodon nigroviridis</name>
    <dbReference type="NCBI Taxonomy" id="99883"/>
    <lineage>
        <taxon>Eukaryota</taxon>
        <taxon>Metazoa</taxon>
        <taxon>Chordata</taxon>
        <taxon>Craniata</taxon>
        <taxon>Vertebrata</taxon>
        <taxon>Euteleostomi</taxon>
        <taxon>Actinopterygii</taxon>
        <taxon>Neopterygii</taxon>
        <taxon>Teleostei</taxon>
        <taxon>Neoteleostei</taxon>
        <taxon>Acanthomorphata</taxon>
        <taxon>Eupercaria</taxon>
        <taxon>Tetraodontiformes</taxon>
        <taxon>Tetradontoidea</taxon>
        <taxon>Tetraodontidae</taxon>
        <taxon>Tetraodon</taxon>
    </lineage>
</organism>
<dbReference type="Gene3D" id="3.80.10.10">
    <property type="entry name" value="Ribonuclease Inhibitor"/>
    <property type="match status" value="3"/>
</dbReference>
<dbReference type="Pfam" id="PF12937">
    <property type="entry name" value="F-box-like"/>
    <property type="match status" value="1"/>
</dbReference>
<protein>
    <submittedName>
        <fullName evidence="6">(spotted green pufferfish) hypothetical protein</fullName>
    </submittedName>
</protein>
<dbReference type="GO" id="GO:0031146">
    <property type="term" value="P:SCF-dependent proteasomal ubiquitin-dependent protein catabolic process"/>
    <property type="evidence" value="ECO:0007669"/>
    <property type="project" value="TreeGrafter"/>
</dbReference>